<dbReference type="STRING" id="218851.A0A2G5D756"/>
<dbReference type="Proteomes" id="UP000230069">
    <property type="component" value="Unassembled WGS sequence"/>
</dbReference>
<dbReference type="Gene3D" id="1.25.40.10">
    <property type="entry name" value="Tetratricopeptide repeat domain"/>
    <property type="match status" value="3"/>
</dbReference>
<name>A0A2G5D756_AQUCA</name>
<dbReference type="GO" id="GO:0003723">
    <property type="term" value="F:RNA binding"/>
    <property type="evidence" value="ECO:0007669"/>
    <property type="project" value="InterPro"/>
</dbReference>
<feature type="repeat" description="PPR" evidence="2">
    <location>
        <begin position="257"/>
        <end position="291"/>
    </location>
</feature>
<dbReference type="InterPro" id="IPR002885">
    <property type="entry name" value="PPR_rpt"/>
</dbReference>
<organism evidence="3 4">
    <name type="scientific">Aquilegia coerulea</name>
    <name type="common">Rocky mountain columbine</name>
    <dbReference type="NCBI Taxonomy" id="218851"/>
    <lineage>
        <taxon>Eukaryota</taxon>
        <taxon>Viridiplantae</taxon>
        <taxon>Streptophyta</taxon>
        <taxon>Embryophyta</taxon>
        <taxon>Tracheophyta</taxon>
        <taxon>Spermatophyta</taxon>
        <taxon>Magnoliopsida</taxon>
        <taxon>Ranunculales</taxon>
        <taxon>Ranunculaceae</taxon>
        <taxon>Thalictroideae</taxon>
        <taxon>Aquilegia</taxon>
    </lineage>
</organism>
<dbReference type="InParanoid" id="A0A2G5D756"/>
<dbReference type="AlphaFoldDB" id="A0A2G5D756"/>
<evidence type="ECO:0000256" key="2">
    <source>
        <dbReference type="PROSITE-ProRule" id="PRU00708"/>
    </source>
</evidence>
<sequence>MIHLHQLQAQMIKLSLDQNTQAMSKLVAFSAISNHGNINYACSILSYINNPTIYMWNLLIRGFSQSKEPHKAFIWYSKMTNSGILPDNFTFPFVLKACSRLFDLKMGFQFQSQIIKLGLFMDIYIGSSLVYLYTSCGEIDLARIVFEGIEIKNVVTWNVMISGCVRNGKFVKEALEYFQEMRAECVEDMFDEFTLVSVSSACANMGALVLGKWVHGLVCKSGFCEVVPLGNALVDMYGKCGNLDDACKLFDQMCVRDIVSWSTMIDVLAMHGFGRRAVEVFIEMERAGIVPDDTAFTSLLCACSHAGLLHEGREWFKRLSCDYGITPKIQHYGCMVDLLGKAGQLKEAYELISEMPIRPDAATWRSMFGACLYHGDFDLAKIAASQLLLFDLGDSAGDTVIMSNLYSKLRKWDDAERMRRGTMKYPGHSITEVNNVMHEFFIRDNFHAQIEDIYLLVNQMAGQIKLFGSV</sequence>
<dbReference type="GO" id="GO:0009451">
    <property type="term" value="P:RNA modification"/>
    <property type="evidence" value="ECO:0007669"/>
    <property type="project" value="InterPro"/>
</dbReference>
<feature type="repeat" description="PPR" evidence="2">
    <location>
        <begin position="153"/>
        <end position="188"/>
    </location>
</feature>
<evidence type="ECO:0000256" key="1">
    <source>
        <dbReference type="ARBA" id="ARBA00022737"/>
    </source>
</evidence>
<dbReference type="PANTHER" id="PTHR47926:SF347">
    <property type="entry name" value="PENTATRICOPEPTIDE REPEAT-CONTAINING PROTEIN"/>
    <property type="match status" value="1"/>
</dbReference>
<dbReference type="InterPro" id="IPR046960">
    <property type="entry name" value="PPR_At4g14850-like_plant"/>
</dbReference>
<dbReference type="Pfam" id="PF12854">
    <property type="entry name" value="PPR_1"/>
    <property type="match status" value="1"/>
</dbReference>
<dbReference type="Pfam" id="PF13041">
    <property type="entry name" value="PPR_2"/>
    <property type="match status" value="3"/>
</dbReference>
<evidence type="ECO:0000313" key="3">
    <source>
        <dbReference type="EMBL" id="PIA39346.1"/>
    </source>
</evidence>
<keyword evidence="4" id="KW-1185">Reference proteome</keyword>
<dbReference type="InterPro" id="IPR046848">
    <property type="entry name" value="E_motif"/>
</dbReference>
<dbReference type="OrthoDB" id="1908853at2759"/>
<gene>
    <name evidence="3" type="ORF">AQUCO_02600060v1</name>
</gene>
<protein>
    <submittedName>
        <fullName evidence="3">Uncharacterized protein</fullName>
    </submittedName>
</protein>
<reference evidence="3 4" key="1">
    <citation type="submission" date="2017-09" db="EMBL/GenBank/DDBJ databases">
        <title>WGS assembly of Aquilegia coerulea Goldsmith.</title>
        <authorList>
            <person name="Hodges S."/>
            <person name="Kramer E."/>
            <person name="Nordborg M."/>
            <person name="Tomkins J."/>
            <person name="Borevitz J."/>
            <person name="Derieg N."/>
            <person name="Yan J."/>
            <person name="Mihaltcheva S."/>
            <person name="Hayes R.D."/>
            <person name="Rokhsar D."/>
        </authorList>
    </citation>
    <scope>NUCLEOTIDE SEQUENCE [LARGE SCALE GENOMIC DNA]</scope>
    <source>
        <strain evidence="4">cv. Goldsmith</strain>
    </source>
</reference>
<dbReference type="Pfam" id="PF01535">
    <property type="entry name" value="PPR"/>
    <property type="match status" value="1"/>
</dbReference>
<dbReference type="InterPro" id="IPR011990">
    <property type="entry name" value="TPR-like_helical_dom_sf"/>
</dbReference>
<evidence type="ECO:0000313" key="4">
    <source>
        <dbReference type="Proteomes" id="UP000230069"/>
    </source>
</evidence>
<dbReference type="NCBIfam" id="TIGR00756">
    <property type="entry name" value="PPR"/>
    <property type="match status" value="4"/>
</dbReference>
<dbReference type="FunFam" id="1.25.40.10:FF:000427">
    <property type="entry name" value="Pentatricopeptide repeat-containing protein chloroplastic"/>
    <property type="match status" value="1"/>
</dbReference>
<keyword evidence="1" id="KW-0677">Repeat</keyword>
<dbReference type="PROSITE" id="PS51375">
    <property type="entry name" value="PPR"/>
    <property type="match status" value="3"/>
</dbReference>
<dbReference type="PANTHER" id="PTHR47926">
    <property type="entry name" value="PENTATRICOPEPTIDE REPEAT-CONTAINING PROTEIN"/>
    <property type="match status" value="1"/>
</dbReference>
<proteinExistence type="predicted"/>
<feature type="repeat" description="PPR" evidence="2">
    <location>
        <begin position="52"/>
        <end position="86"/>
    </location>
</feature>
<accession>A0A2G5D756</accession>
<dbReference type="FunFam" id="1.25.40.10:FF:000184">
    <property type="entry name" value="Pentatricopeptide repeat-containing protein, chloroplastic"/>
    <property type="match status" value="1"/>
</dbReference>
<dbReference type="EMBL" id="KZ305043">
    <property type="protein sequence ID" value="PIA39346.1"/>
    <property type="molecule type" value="Genomic_DNA"/>
</dbReference>
<dbReference type="Pfam" id="PF20431">
    <property type="entry name" value="E_motif"/>
    <property type="match status" value="1"/>
</dbReference>